<sequence>MIVSWCPQQQVLAHPSVACFVSHCGWNSVLEGVRHGVPFLCWPYFGDQFYNQTYICDVWKVGLRLIAAADENNIYSHEKIRSKLEELIGDEKIKETSLFWKETARKSLEMGGSSFDNFNNFIDLMKGF</sequence>
<dbReference type="PANTHER" id="PTHR48045">
    <property type="entry name" value="UDP-GLYCOSYLTRANSFERASE 72B1"/>
    <property type="match status" value="1"/>
</dbReference>
<proteinExistence type="predicted"/>
<keyword evidence="3" id="KW-1185">Reference proteome</keyword>
<evidence type="ECO:0000313" key="2">
    <source>
        <dbReference type="EMBL" id="KAK8933996.1"/>
    </source>
</evidence>
<keyword evidence="1" id="KW-0808">Transferase</keyword>
<gene>
    <name evidence="2" type="primary">UGT84A1</name>
    <name evidence="2" type="ORF">KSP39_PZI015229</name>
</gene>
<reference evidence="2 3" key="1">
    <citation type="journal article" date="2022" name="Nat. Plants">
        <title>Genomes of leafy and leafless Platanthera orchids illuminate the evolution of mycoheterotrophy.</title>
        <authorList>
            <person name="Li M.H."/>
            <person name="Liu K.W."/>
            <person name="Li Z."/>
            <person name="Lu H.C."/>
            <person name="Ye Q.L."/>
            <person name="Zhang D."/>
            <person name="Wang J.Y."/>
            <person name="Li Y.F."/>
            <person name="Zhong Z.M."/>
            <person name="Liu X."/>
            <person name="Yu X."/>
            <person name="Liu D.K."/>
            <person name="Tu X.D."/>
            <person name="Liu B."/>
            <person name="Hao Y."/>
            <person name="Liao X.Y."/>
            <person name="Jiang Y.T."/>
            <person name="Sun W.H."/>
            <person name="Chen J."/>
            <person name="Chen Y.Q."/>
            <person name="Ai Y."/>
            <person name="Zhai J.W."/>
            <person name="Wu S.S."/>
            <person name="Zhou Z."/>
            <person name="Hsiao Y.Y."/>
            <person name="Wu W.L."/>
            <person name="Chen Y.Y."/>
            <person name="Lin Y.F."/>
            <person name="Hsu J.L."/>
            <person name="Li C.Y."/>
            <person name="Wang Z.W."/>
            <person name="Zhao X."/>
            <person name="Zhong W.Y."/>
            <person name="Ma X.K."/>
            <person name="Ma L."/>
            <person name="Huang J."/>
            <person name="Chen G.Z."/>
            <person name="Huang M.Z."/>
            <person name="Huang L."/>
            <person name="Peng D.H."/>
            <person name="Luo Y.B."/>
            <person name="Zou S.Q."/>
            <person name="Chen S.P."/>
            <person name="Lan S."/>
            <person name="Tsai W.C."/>
            <person name="Van de Peer Y."/>
            <person name="Liu Z.J."/>
        </authorList>
    </citation>
    <scope>NUCLEOTIDE SEQUENCE [LARGE SCALE GENOMIC DNA]</scope>
    <source>
        <strain evidence="2">Lor287</strain>
    </source>
</reference>
<name>A0AAP0B9A5_9ASPA</name>
<dbReference type="GO" id="GO:0008194">
    <property type="term" value="F:UDP-glycosyltransferase activity"/>
    <property type="evidence" value="ECO:0007669"/>
    <property type="project" value="InterPro"/>
</dbReference>
<dbReference type="Proteomes" id="UP001418222">
    <property type="component" value="Unassembled WGS sequence"/>
</dbReference>
<organism evidence="2 3">
    <name type="scientific">Platanthera zijinensis</name>
    <dbReference type="NCBI Taxonomy" id="2320716"/>
    <lineage>
        <taxon>Eukaryota</taxon>
        <taxon>Viridiplantae</taxon>
        <taxon>Streptophyta</taxon>
        <taxon>Embryophyta</taxon>
        <taxon>Tracheophyta</taxon>
        <taxon>Spermatophyta</taxon>
        <taxon>Magnoliopsida</taxon>
        <taxon>Liliopsida</taxon>
        <taxon>Asparagales</taxon>
        <taxon>Orchidaceae</taxon>
        <taxon>Orchidoideae</taxon>
        <taxon>Orchideae</taxon>
        <taxon>Orchidinae</taxon>
        <taxon>Platanthera</taxon>
    </lineage>
</organism>
<dbReference type="Gene3D" id="3.40.50.2000">
    <property type="entry name" value="Glycogen Phosphorylase B"/>
    <property type="match status" value="1"/>
</dbReference>
<dbReference type="PANTHER" id="PTHR48045:SF21">
    <property type="entry name" value="UDP-GLYCOSYLTRANSFERASE 83A1"/>
    <property type="match status" value="1"/>
</dbReference>
<dbReference type="InterPro" id="IPR002213">
    <property type="entry name" value="UDP_glucos_trans"/>
</dbReference>
<evidence type="ECO:0000313" key="3">
    <source>
        <dbReference type="Proteomes" id="UP001418222"/>
    </source>
</evidence>
<dbReference type="SUPFAM" id="SSF53756">
    <property type="entry name" value="UDP-Glycosyltransferase/glycogen phosphorylase"/>
    <property type="match status" value="1"/>
</dbReference>
<accession>A0AAP0B9A5</accession>
<dbReference type="CDD" id="cd03784">
    <property type="entry name" value="GT1_Gtf-like"/>
    <property type="match status" value="1"/>
</dbReference>
<comment type="caution">
    <text evidence="2">The sequence shown here is derived from an EMBL/GenBank/DDBJ whole genome shotgun (WGS) entry which is preliminary data.</text>
</comment>
<dbReference type="Pfam" id="PF00201">
    <property type="entry name" value="UDPGT"/>
    <property type="match status" value="1"/>
</dbReference>
<protein>
    <submittedName>
        <fullName evidence="2">UDP-glycosyltransferase 84A1</fullName>
    </submittedName>
</protein>
<evidence type="ECO:0000256" key="1">
    <source>
        <dbReference type="ARBA" id="ARBA00022679"/>
    </source>
</evidence>
<dbReference type="AlphaFoldDB" id="A0AAP0B9A5"/>
<dbReference type="EMBL" id="JBBWWQ010000013">
    <property type="protein sequence ID" value="KAK8933996.1"/>
    <property type="molecule type" value="Genomic_DNA"/>
</dbReference>